<evidence type="ECO:0000256" key="1">
    <source>
        <dbReference type="SAM" id="MobiDB-lite"/>
    </source>
</evidence>
<protein>
    <submittedName>
        <fullName evidence="2">Uncharacterized protein</fullName>
    </submittedName>
</protein>
<name>A0A8H7N457_BIOOC</name>
<feature type="region of interest" description="Disordered" evidence="1">
    <location>
        <begin position="1"/>
        <end position="37"/>
    </location>
</feature>
<evidence type="ECO:0000313" key="3">
    <source>
        <dbReference type="Proteomes" id="UP000616885"/>
    </source>
</evidence>
<comment type="caution">
    <text evidence="2">The sequence shown here is derived from an EMBL/GenBank/DDBJ whole genome shotgun (WGS) entry which is preliminary data.</text>
</comment>
<dbReference type="Proteomes" id="UP000616885">
    <property type="component" value="Unassembled WGS sequence"/>
</dbReference>
<accession>A0A8H7N457</accession>
<organism evidence="2 3">
    <name type="scientific">Bionectria ochroleuca</name>
    <name type="common">Gliocladium roseum</name>
    <dbReference type="NCBI Taxonomy" id="29856"/>
    <lineage>
        <taxon>Eukaryota</taxon>
        <taxon>Fungi</taxon>
        <taxon>Dikarya</taxon>
        <taxon>Ascomycota</taxon>
        <taxon>Pezizomycotina</taxon>
        <taxon>Sordariomycetes</taxon>
        <taxon>Hypocreomycetidae</taxon>
        <taxon>Hypocreales</taxon>
        <taxon>Bionectriaceae</taxon>
        <taxon>Clonostachys</taxon>
    </lineage>
</organism>
<feature type="region of interest" description="Disordered" evidence="1">
    <location>
        <begin position="292"/>
        <end position="331"/>
    </location>
</feature>
<gene>
    <name evidence="2" type="ORF">IM811_003978</name>
</gene>
<dbReference type="AlphaFoldDB" id="A0A8H7N457"/>
<reference evidence="2" key="1">
    <citation type="submission" date="2020-10" db="EMBL/GenBank/DDBJ databases">
        <title>High-Quality Genome Resource of Clonostachys rosea strain S41 by Oxford Nanopore Long-Read Sequencing.</title>
        <authorList>
            <person name="Wang H."/>
        </authorList>
    </citation>
    <scope>NUCLEOTIDE SEQUENCE</scope>
    <source>
        <strain evidence="2">S41</strain>
    </source>
</reference>
<dbReference type="EMBL" id="JADCTT010000012">
    <property type="protein sequence ID" value="KAF9745677.1"/>
    <property type="molecule type" value="Genomic_DNA"/>
</dbReference>
<sequence length="355" mass="37768">MRRWASAPTATRSSLAPSHKQAEQVQSPDADPQHTKSALSALRSSKTLQASALPLLDFPPHALPSPRRANPHRRSQHVGLLAFTLPPPPTSTHQTTGHVVCILLAAQLWVHPSPPCRPEELAPAKRLARRSDTARGIVCQPLDLQQAGPGSDSRRANGSLATGHTTRHHVTDPRAPRPPLPSPHRPDQPSRSVNPLHYVAATLDARQGAPSASSYTPATLDPDLRSQINTLLIRDGHINKIQDSLLHSLNSNTSNWPTLVQAHALSLLRSGEVSTYPALLARVLDDIRSDSLAGSGGGAKPTNGDSAKGSSNGNSNTATSDKTSLAVPESVIEDALRTTRESLEALCEVEDDGSS</sequence>
<evidence type="ECO:0000313" key="2">
    <source>
        <dbReference type="EMBL" id="KAF9745677.1"/>
    </source>
</evidence>
<feature type="compositionally biased region" description="Low complexity" evidence="1">
    <location>
        <begin position="303"/>
        <end position="321"/>
    </location>
</feature>
<feature type="region of interest" description="Disordered" evidence="1">
    <location>
        <begin position="139"/>
        <end position="193"/>
    </location>
</feature>
<proteinExistence type="predicted"/>